<evidence type="ECO:0000313" key="5">
    <source>
        <dbReference type="Proteomes" id="UP000198319"/>
    </source>
</evidence>
<reference evidence="3 5" key="3">
    <citation type="submission" date="2016-11" db="EMBL/GenBank/DDBJ databases">
        <title>Whole genomes of Flavobacteriaceae.</title>
        <authorList>
            <person name="Stine C."/>
            <person name="Li C."/>
            <person name="Tadesse D."/>
        </authorList>
    </citation>
    <scope>NUCLEOTIDE SEQUENCE [LARGE SCALE GENOMIC DNA]</scope>
    <source>
        <strain evidence="3 5">ATCC BAA-2541</strain>
    </source>
</reference>
<gene>
    <name evidence="3" type="ORF">B0A71_15245</name>
    <name evidence="2" type="ORF">BHE19_07220</name>
</gene>
<sequence>MGKLFLSFILLLLIPNKIQNNITTDIDGNKYTVIKIDKYFISNQNLNVSRFRNGDVIPEAKTMQEWRKYGKLKKPAWCYHESNEKNKKKIGKIYNGFAVNDPRGLCPNGFHIPTHKEWKEIITFLGGYDNAGLHLKSKNWDGDNSSEFNAVPGGYRSTVNEIDFYPLDYCVLFWGTKVQISKNSNDFIGLMDGDNSVNGEVTAHTSENGMYVRFIKNN</sequence>
<organism evidence="2 4">
    <name type="scientific">Flavobacterium tructae</name>
    <dbReference type="NCBI Taxonomy" id="1114873"/>
    <lineage>
        <taxon>Bacteria</taxon>
        <taxon>Pseudomonadati</taxon>
        <taxon>Bacteroidota</taxon>
        <taxon>Flavobacteriia</taxon>
        <taxon>Flavobacteriales</taxon>
        <taxon>Flavobacteriaceae</taxon>
        <taxon>Flavobacterium</taxon>
    </lineage>
</organism>
<comment type="caution">
    <text evidence="2">The sequence shown here is derived from an EMBL/GenBank/DDBJ whole genome shotgun (WGS) entry which is preliminary data.</text>
</comment>
<dbReference type="InterPro" id="IPR011871">
    <property type="entry name" value="Fib_succ_major"/>
</dbReference>
<evidence type="ECO:0000313" key="3">
    <source>
        <dbReference type="EMBL" id="OXB18276.1"/>
    </source>
</evidence>
<proteinExistence type="predicted"/>
<protein>
    <recommendedName>
        <fullName evidence="1">Fibrobacter succinogenes major paralogous domain-containing protein</fullName>
    </recommendedName>
</protein>
<dbReference type="Pfam" id="PF09603">
    <property type="entry name" value="Fib_succ_major"/>
    <property type="match status" value="1"/>
</dbReference>
<evidence type="ECO:0000259" key="1">
    <source>
        <dbReference type="Pfam" id="PF09603"/>
    </source>
</evidence>
<reference evidence="4" key="1">
    <citation type="submission" date="2016-09" db="EMBL/GenBank/DDBJ databases">
        <authorList>
            <person name="Chen S."/>
            <person name="Walker E."/>
        </authorList>
    </citation>
    <scope>NUCLEOTIDE SEQUENCE [LARGE SCALE GENOMIC DNA]</scope>
    <source>
        <strain evidence="4">MSU</strain>
    </source>
</reference>
<dbReference type="Proteomes" id="UP000180252">
    <property type="component" value="Unassembled WGS sequence"/>
</dbReference>
<dbReference type="STRING" id="1278819.BHE19_07220"/>
<accession>A0A1S1J7B0</accession>
<feature type="domain" description="Fibrobacter succinogenes major paralogous" evidence="1">
    <location>
        <begin position="43"/>
        <end position="216"/>
    </location>
</feature>
<evidence type="ECO:0000313" key="4">
    <source>
        <dbReference type="Proteomes" id="UP000180252"/>
    </source>
</evidence>
<dbReference type="OrthoDB" id="9805760at2"/>
<name>A0A1S1J7B0_9FLAO</name>
<dbReference type="EMBL" id="MUHG01000023">
    <property type="protein sequence ID" value="OXB18276.1"/>
    <property type="molecule type" value="Genomic_DNA"/>
</dbReference>
<dbReference type="NCBIfam" id="TIGR02145">
    <property type="entry name" value="Fib_succ_major"/>
    <property type="match status" value="1"/>
</dbReference>
<dbReference type="Proteomes" id="UP000198319">
    <property type="component" value="Unassembled WGS sequence"/>
</dbReference>
<keyword evidence="5" id="KW-1185">Reference proteome</keyword>
<evidence type="ECO:0000313" key="2">
    <source>
        <dbReference type="EMBL" id="OHT45618.1"/>
    </source>
</evidence>
<reference evidence="2" key="2">
    <citation type="submission" date="2016-09" db="EMBL/GenBank/DDBJ databases">
        <authorList>
            <person name="Capua I."/>
            <person name="De Benedictis P."/>
            <person name="Joannis T."/>
            <person name="Lombin L.H."/>
            <person name="Cattoli G."/>
        </authorList>
    </citation>
    <scope>NUCLEOTIDE SEQUENCE [LARGE SCALE GENOMIC DNA]</scope>
    <source>
        <strain evidence="2">MSU</strain>
    </source>
</reference>
<dbReference type="EMBL" id="MIKE01000022">
    <property type="protein sequence ID" value="OHT45618.1"/>
    <property type="molecule type" value="Genomic_DNA"/>
</dbReference>
<dbReference type="AlphaFoldDB" id="A0A1S1J7B0"/>
<dbReference type="RefSeq" id="WP_070906902.1">
    <property type="nucleotide sequence ID" value="NZ_MIKE01000022.1"/>
</dbReference>